<feature type="compositionally biased region" description="Basic residues" evidence="2">
    <location>
        <begin position="58"/>
        <end position="70"/>
    </location>
</feature>
<keyword evidence="1" id="KW-0238">DNA-binding</keyword>
<sequence>MAQKIQVILVDDVDGGDADESISFALDGVSYEIDLSTKNAQKMRDALAPYIAEARRVGGRRRSGSSRRGKASAGAGSAADVRAWARENGYEVSDRGRVPEEIRAAYDAAN</sequence>
<organism evidence="5 6">
    <name type="scientific">Mumia flava</name>
    <dbReference type="NCBI Taxonomy" id="1348852"/>
    <lineage>
        <taxon>Bacteria</taxon>
        <taxon>Bacillati</taxon>
        <taxon>Actinomycetota</taxon>
        <taxon>Actinomycetes</taxon>
        <taxon>Propionibacteriales</taxon>
        <taxon>Nocardioidaceae</taxon>
        <taxon>Mumia</taxon>
    </lineage>
</organism>
<accession>A0A0B2BVK9</accession>
<dbReference type="AlphaFoldDB" id="A0A0B2BVK9"/>
<evidence type="ECO:0000313" key="5">
    <source>
        <dbReference type="EMBL" id="PJJ58132.1"/>
    </source>
</evidence>
<dbReference type="Gene3D" id="4.10.320.10">
    <property type="entry name" value="E3-binding domain"/>
    <property type="match status" value="1"/>
</dbReference>
<dbReference type="OrthoDB" id="4113332at2"/>
<gene>
    <name evidence="5" type="ORF">CLV56_2377</name>
</gene>
<evidence type="ECO:0000256" key="1">
    <source>
        <dbReference type="ARBA" id="ARBA00023125"/>
    </source>
</evidence>
<protein>
    <submittedName>
        <fullName evidence="5">Lsr2 protein</fullName>
    </submittedName>
</protein>
<evidence type="ECO:0000313" key="6">
    <source>
        <dbReference type="Proteomes" id="UP000230842"/>
    </source>
</evidence>
<evidence type="ECO:0000256" key="2">
    <source>
        <dbReference type="SAM" id="MobiDB-lite"/>
    </source>
</evidence>
<proteinExistence type="predicted"/>
<dbReference type="GO" id="GO:0016746">
    <property type="term" value="F:acyltransferase activity"/>
    <property type="evidence" value="ECO:0007669"/>
    <property type="project" value="InterPro"/>
</dbReference>
<feature type="domain" description="Lsr2 dimerization" evidence="3">
    <location>
        <begin position="1"/>
        <end position="58"/>
    </location>
</feature>
<dbReference type="InterPro" id="IPR024412">
    <property type="entry name" value="Lsr2_dim_dom"/>
</dbReference>
<evidence type="ECO:0000259" key="4">
    <source>
        <dbReference type="Pfam" id="PF23359"/>
    </source>
</evidence>
<dbReference type="Pfam" id="PF11774">
    <property type="entry name" value="Lsr2"/>
    <property type="match status" value="1"/>
</dbReference>
<dbReference type="Gene3D" id="3.30.60.230">
    <property type="entry name" value="Lsr2, dimerization domain"/>
    <property type="match status" value="1"/>
</dbReference>
<dbReference type="InterPro" id="IPR055370">
    <property type="entry name" value="Lsr2_DNA-bd"/>
</dbReference>
<keyword evidence="6" id="KW-1185">Reference proteome</keyword>
<comment type="caution">
    <text evidence="5">The sequence shown here is derived from an EMBL/GenBank/DDBJ whole genome shotgun (WGS) entry which is preliminary data.</text>
</comment>
<dbReference type="GO" id="GO:0003677">
    <property type="term" value="F:DNA binding"/>
    <property type="evidence" value="ECO:0007669"/>
    <property type="project" value="UniProtKB-KW"/>
</dbReference>
<dbReference type="InterPro" id="IPR042261">
    <property type="entry name" value="Lsr2-like_dimerization"/>
</dbReference>
<dbReference type="RefSeq" id="WP_039339888.1">
    <property type="nucleotide sequence ID" value="NZ_PGEZ01000001.1"/>
</dbReference>
<dbReference type="InterPro" id="IPR036625">
    <property type="entry name" value="E3-bd_dom_sf"/>
</dbReference>
<name>A0A0B2BVK9_9ACTN</name>
<dbReference type="Proteomes" id="UP000230842">
    <property type="component" value="Unassembled WGS sequence"/>
</dbReference>
<feature type="region of interest" description="Disordered" evidence="2">
    <location>
        <begin position="58"/>
        <end position="77"/>
    </location>
</feature>
<dbReference type="EMBL" id="PGEZ01000001">
    <property type="protein sequence ID" value="PJJ58132.1"/>
    <property type="molecule type" value="Genomic_DNA"/>
</dbReference>
<reference evidence="5 6" key="1">
    <citation type="submission" date="2017-11" db="EMBL/GenBank/DDBJ databases">
        <title>Genomic Encyclopedia of Archaeal and Bacterial Type Strains, Phase II (KMG-II): From Individual Species to Whole Genera.</title>
        <authorList>
            <person name="Goeker M."/>
        </authorList>
    </citation>
    <scope>NUCLEOTIDE SEQUENCE [LARGE SCALE GENOMIC DNA]</scope>
    <source>
        <strain evidence="5 6">DSM 27763</strain>
    </source>
</reference>
<dbReference type="Pfam" id="PF23359">
    <property type="entry name" value="Lsr2_DNA-bd"/>
    <property type="match status" value="1"/>
</dbReference>
<feature type="domain" description="Lsr2 DNA-binding" evidence="4">
    <location>
        <begin position="77"/>
        <end position="109"/>
    </location>
</feature>
<evidence type="ECO:0000259" key="3">
    <source>
        <dbReference type="Pfam" id="PF11774"/>
    </source>
</evidence>